<proteinExistence type="predicted"/>
<dbReference type="SUPFAM" id="SSF88723">
    <property type="entry name" value="PIN domain-like"/>
    <property type="match status" value="1"/>
</dbReference>
<name>A0A7C9NKN0_9BACT</name>
<accession>A0A7C9NKN0</accession>
<dbReference type="InterPro" id="IPR029060">
    <property type="entry name" value="PIN-like_dom_sf"/>
</dbReference>
<reference evidence="2" key="1">
    <citation type="submission" date="2018-08" db="EMBL/GenBank/DDBJ databases">
        <title>Murine metabolic-syndrome-specific gut microbial biobank.</title>
        <authorList>
            <person name="Liu C."/>
        </authorList>
    </citation>
    <scope>NUCLEOTIDE SEQUENCE [LARGE SCALE GENOMIC DNA]</scope>
    <source>
        <strain evidence="2">Z82</strain>
    </source>
</reference>
<gene>
    <name evidence="2" type="ORF">D1639_02005</name>
</gene>
<evidence type="ECO:0000313" key="2">
    <source>
        <dbReference type="EMBL" id="NBI33827.1"/>
    </source>
</evidence>
<sequence>MNAMRLLLDTNVLIDLYTQRPSEGDIAKKLLVMREFGDAELWTSAKSLIDIFHVLHKTYSSERIQSAFEESFQWLEVCSVDFGDLRRAAERKWSDFEGCLVDCCAEKVKADYILTRNQGDFVHAHAKVASPQEFFDHLESYYGIVYEEAGLV</sequence>
<organism evidence="2">
    <name type="scientific">Muribaculaceae bacterium Z82</name>
    <dbReference type="NCBI Taxonomy" id="2304548"/>
    <lineage>
        <taxon>Bacteria</taxon>
        <taxon>Pseudomonadati</taxon>
        <taxon>Bacteroidota</taxon>
        <taxon>Bacteroidia</taxon>
        <taxon>Bacteroidales</taxon>
        <taxon>Muribaculaceae</taxon>
    </lineage>
</organism>
<dbReference type="Gene3D" id="3.40.50.1010">
    <property type="entry name" value="5'-nuclease"/>
    <property type="match status" value="1"/>
</dbReference>
<dbReference type="EMBL" id="QWKH01000007">
    <property type="protein sequence ID" value="NBI33827.1"/>
    <property type="molecule type" value="Genomic_DNA"/>
</dbReference>
<dbReference type="AlphaFoldDB" id="A0A7C9NKN0"/>
<dbReference type="InterPro" id="IPR002716">
    <property type="entry name" value="PIN_dom"/>
</dbReference>
<dbReference type="Pfam" id="PF13470">
    <property type="entry name" value="PIN_3"/>
    <property type="match status" value="1"/>
</dbReference>
<evidence type="ECO:0000259" key="1">
    <source>
        <dbReference type="Pfam" id="PF13470"/>
    </source>
</evidence>
<feature type="domain" description="PIN" evidence="1">
    <location>
        <begin position="5"/>
        <end position="118"/>
    </location>
</feature>
<comment type="caution">
    <text evidence="2">The sequence shown here is derived from an EMBL/GenBank/DDBJ whole genome shotgun (WGS) entry which is preliminary data.</text>
</comment>
<protein>
    <submittedName>
        <fullName evidence="2">PIN domain-containing protein</fullName>
    </submittedName>
</protein>